<evidence type="ECO:0000259" key="4">
    <source>
        <dbReference type="Pfam" id="PF01261"/>
    </source>
</evidence>
<dbReference type="PANTHER" id="PTHR30268">
    <property type="entry name" value="L-RHAMNOSE ISOMERASE"/>
    <property type="match status" value="1"/>
</dbReference>
<dbReference type="InterPro" id="IPR013022">
    <property type="entry name" value="Xyl_isomerase-like_TIM-brl"/>
</dbReference>
<dbReference type="Proteomes" id="UP000264217">
    <property type="component" value="Unassembled WGS sequence"/>
</dbReference>
<dbReference type="RefSeq" id="WP_117391132.1">
    <property type="nucleotide sequence ID" value="NZ_QWDC01000001.1"/>
</dbReference>
<keyword evidence="2" id="KW-0464">Manganese</keyword>
<dbReference type="GO" id="GO:0016853">
    <property type="term" value="F:isomerase activity"/>
    <property type="evidence" value="ECO:0007669"/>
    <property type="project" value="UniProtKB-KW"/>
</dbReference>
<dbReference type="GO" id="GO:0046872">
    <property type="term" value="F:metal ion binding"/>
    <property type="evidence" value="ECO:0007669"/>
    <property type="project" value="UniProtKB-KW"/>
</dbReference>
<evidence type="ECO:0000256" key="1">
    <source>
        <dbReference type="ARBA" id="ARBA00022723"/>
    </source>
</evidence>
<dbReference type="SUPFAM" id="SSF51658">
    <property type="entry name" value="Xylose isomerase-like"/>
    <property type="match status" value="1"/>
</dbReference>
<evidence type="ECO:0000256" key="3">
    <source>
        <dbReference type="ARBA" id="ARBA00023235"/>
    </source>
</evidence>
<accession>A0A372NZY1</accession>
<dbReference type="Pfam" id="PF01261">
    <property type="entry name" value="AP_endonuc_2"/>
    <property type="match status" value="1"/>
</dbReference>
<keyword evidence="6" id="KW-1185">Reference proteome</keyword>
<protein>
    <submittedName>
        <fullName evidence="5">Sugar isomerase</fullName>
    </submittedName>
</protein>
<evidence type="ECO:0000313" key="6">
    <source>
        <dbReference type="Proteomes" id="UP000264217"/>
    </source>
</evidence>
<comment type="caution">
    <text evidence="5">The sequence shown here is derived from an EMBL/GenBank/DDBJ whole genome shotgun (WGS) entry which is preliminary data.</text>
</comment>
<proteinExistence type="predicted"/>
<evidence type="ECO:0000313" key="5">
    <source>
        <dbReference type="EMBL" id="RFZ95582.1"/>
    </source>
</evidence>
<dbReference type="OrthoDB" id="5174871at2"/>
<dbReference type="PANTHER" id="PTHR30268:SF0">
    <property type="entry name" value="L-RHAMNOSE ISOMERASE"/>
    <property type="match status" value="1"/>
</dbReference>
<gene>
    <name evidence="5" type="ORF">D0C36_08705</name>
</gene>
<keyword evidence="1" id="KW-0479">Metal-binding</keyword>
<organism evidence="5 6">
    <name type="scientific">Mucilaginibacter conchicola</name>
    <dbReference type="NCBI Taxonomy" id="2303333"/>
    <lineage>
        <taxon>Bacteria</taxon>
        <taxon>Pseudomonadati</taxon>
        <taxon>Bacteroidota</taxon>
        <taxon>Sphingobacteriia</taxon>
        <taxon>Sphingobacteriales</taxon>
        <taxon>Sphingobacteriaceae</taxon>
        <taxon>Mucilaginibacter</taxon>
    </lineage>
</organism>
<sequence length="424" mass="47105">MQIEKYLIDEHNHQLSTKHQRNFEHVAADINNLDGVLTKLQAFNVAIPSWALGTGGTRFGRFSGGGEPGSLEEKIEDVGVIHALNRSSNSISLHIPWDIPDNASSIKQLATQLGLHFDAVNSNTFQDQKDAEHSYKFGSLHHVDKVVRAQAVEHNIQVINYGKELGSKALSVWLSDGSNFPGQLNFREAFQRTHESLQEIYNALPHDWKIWIEYKPYEPNFYSTTIGDWGQSLLLANKLGDKAATLVDLGHHLPNTNIEQIVSLLLMEGKLAGFHFNDSKYGDDDLTVGSINPYQLFLIFNELVEGMDARGMAHATSIGWMIDASHNVKDPIEDLLQSVQAIKIAYAQALLIDTPALKTAQQNNDVALAQEILQQAYRTDVRPLIAEASLREGGSLDPIGAYRKLDVRNNLIKERGLKTVATGL</sequence>
<dbReference type="InterPro" id="IPR050337">
    <property type="entry name" value="L-rhamnose_isomerase"/>
</dbReference>
<dbReference type="Gene3D" id="3.20.20.150">
    <property type="entry name" value="Divalent-metal-dependent TIM barrel enzymes"/>
    <property type="match status" value="1"/>
</dbReference>
<name>A0A372NZY1_9SPHI</name>
<reference evidence="5 6" key="1">
    <citation type="submission" date="2018-08" db="EMBL/GenBank/DDBJ databases">
        <title>Mucilaginibacter sp. MYSH2.</title>
        <authorList>
            <person name="Seo T."/>
        </authorList>
    </citation>
    <scope>NUCLEOTIDE SEQUENCE [LARGE SCALE GENOMIC DNA]</scope>
    <source>
        <strain evidence="5 6">MYSH2</strain>
    </source>
</reference>
<dbReference type="EMBL" id="QWDC01000001">
    <property type="protein sequence ID" value="RFZ95582.1"/>
    <property type="molecule type" value="Genomic_DNA"/>
</dbReference>
<dbReference type="AlphaFoldDB" id="A0A372NZY1"/>
<feature type="domain" description="Xylose isomerase-like TIM barrel" evidence="4">
    <location>
        <begin position="100"/>
        <end position="285"/>
    </location>
</feature>
<evidence type="ECO:0000256" key="2">
    <source>
        <dbReference type="ARBA" id="ARBA00023211"/>
    </source>
</evidence>
<keyword evidence="3 5" id="KW-0413">Isomerase</keyword>
<dbReference type="InterPro" id="IPR036237">
    <property type="entry name" value="Xyl_isomerase-like_sf"/>
</dbReference>